<reference evidence="1 2" key="1">
    <citation type="journal article" date="2012" name="J. Bacteriol.">
        <title>Genome sequence of deep-sea manganese-oxidizing bacterium Marinobacter manganoxydans MnI7-9.</title>
        <authorList>
            <person name="Wang H."/>
            <person name="Li H."/>
            <person name="Shao Z."/>
            <person name="Liao S."/>
            <person name="Johnstone L."/>
            <person name="Rensing C."/>
            <person name="Wang G."/>
        </authorList>
    </citation>
    <scope>NUCLEOTIDE SEQUENCE [LARGE SCALE GENOMIC DNA]</scope>
    <source>
        <strain evidence="1 2">MnI7-9</strain>
    </source>
</reference>
<dbReference type="PANTHER" id="PTHR12526">
    <property type="entry name" value="GLYCOSYLTRANSFERASE"/>
    <property type="match status" value="1"/>
</dbReference>
<proteinExistence type="predicted"/>
<dbReference type="Proteomes" id="UP000003208">
    <property type="component" value="Unassembled WGS sequence"/>
</dbReference>
<name>G6YRM0_9GAMM</name>
<dbReference type="GO" id="GO:0016757">
    <property type="term" value="F:glycosyltransferase activity"/>
    <property type="evidence" value="ECO:0007669"/>
    <property type="project" value="TreeGrafter"/>
</dbReference>
<dbReference type="Gene3D" id="3.40.50.2000">
    <property type="entry name" value="Glycogen Phosphorylase B"/>
    <property type="match status" value="2"/>
</dbReference>
<dbReference type="NCBIfam" id="TIGR03087">
    <property type="entry name" value="stp1"/>
    <property type="match status" value="1"/>
</dbReference>
<dbReference type="AlphaFoldDB" id="G6YRM0"/>
<dbReference type="EMBL" id="AGTR01000027">
    <property type="protein sequence ID" value="EHJ05151.1"/>
    <property type="molecule type" value="Genomic_DNA"/>
</dbReference>
<dbReference type="SUPFAM" id="SSF53756">
    <property type="entry name" value="UDP-Glycosyltransferase/glycogen phosphorylase"/>
    <property type="match status" value="1"/>
</dbReference>
<gene>
    <name evidence="1" type="ORF">KYE_07487</name>
</gene>
<evidence type="ECO:0000313" key="1">
    <source>
        <dbReference type="EMBL" id="EHJ05151.1"/>
    </source>
</evidence>
<dbReference type="PATRIC" id="fig|1094979.3.peg.1450"/>
<sequence>MKIVVLSHRIPFPANKGEKIRTFHQIQYLADCGHEITVLAPYEHAEEISYGKALEERLKIKTIMFPLRPKWLRLARGLVTNDALTLSYFYSAGLQKTFDRLVSSGDYDTVLCTGSAMAPYVFRNPELTGRDKPVPLRLIMDFMDLDSDKWRQYQASSGLPMKLVYGREARLINRVELRSYQRFDECFFISANEVDLFSMQLPENRKLSVLGNGINTSSFFPVREEDAARKPTFLFTGVMNYKPNEDAVLWFVDVLWERIRAEWPDAEFIIAGMDPSSRIKQLGKLPGITVTGLVEDIVPFYQKADIFVAPFRIARGVQNKILQALACGLPVITTRLGLEGINATPGEDILVADTEQEFFEAIKKILETETLYNSLSLNGAELIQREYSWDSVLQGLARAIEVKDCA</sequence>
<organism evidence="1 2">
    <name type="scientific">Marinobacter manganoxydans MnI7-9</name>
    <dbReference type="NCBI Taxonomy" id="1094979"/>
    <lineage>
        <taxon>Bacteria</taxon>
        <taxon>Pseudomonadati</taxon>
        <taxon>Pseudomonadota</taxon>
        <taxon>Gammaproteobacteria</taxon>
        <taxon>Pseudomonadales</taxon>
        <taxon>Marinobacteraceae</taxon>
        <taxon>Marinobacter</taxon>
    </lineage>
</organism>
<keyword evidence="2" id="KW-1185">Reference proteome</keyword>
<dbReference type="PANTHER" id="PTHR12526:SF600">
    <property type="entry name" value="GLYCOSYL TRANSFERASE GROUP 1"/>
    <property type="match status" value="1"/>
</dbReference>
<dbReference type="CDD" id="cd03801">
    <property type="entry name" value="GT4_PimA-like"/>
    <property type="match status" value="1"/>
</dbReference>
<accession>G6YRM0</accession>
<keyword evidence="1" id="KW-0808">Transferase</keyword>
<dbReference type="InterPro" id="IPR017521">
    <property type="entry name" value="Sugar_tfrase_PEP-CTERM_Stp1"/>
</dbReference>
<dbReference type="Pfam" id="PF13692">
    <property type="entry name" value="Glyco_trans_1_4"/>
    <property type="match status" value="1"/>
</dbReference>
<protein>
    <submittedName>
        <fullName evidence="1">Sugar transferase, PEP-CTERM/EpsH1 system associated protein</fullName>
    </submittedName>
</protein>
<dbReference type="RefSeq" id="WP_008171910.1">
    <property type="nucleotide sequence ID" value="NZ_AGTR01000027.1"/>
</dbReference>
<evidence type="ECO:0000313" key="2">
    <source>
        <dbReference type="Proteomes" id="UP000003208"/>
    </source>
</evidence>